<organism evidence="2 3">
    <name type="scientific">Falsiroseomonas algicola</name>
    <dbReference type="NCBI Taxonomy" id="2716930"/>
    <lineage>
        <taxon>Bacteria</taxon>
        <taxon>Pseudomonadati</taxon>
        <taxon>Pseudomonadota</taxon>
        <taxon>Alphaproteobacteria</taxon>
        <taxon>Acetobacterales</taxon>
        <taxon>Roseomonadaceae</taxon>
        <taxon>Falsiroseomonas</taxon>
    </lineage>
</organism>
<evidence type="ECO:0000256" key="1">
    <source>
        <dbReference type="SAM" id="Phobius"/>
    </source>
</evidence>
<dbReference type="RefSeq" id="WP_164697263.1">
    <property type="nucleotide sequence ID" value="NZ_JAAIKB010000014.1"/>
</dbReference>
<feature type="transmembrane region" description="Helical" evidence="1">
    <location>
        <begin position="30"/>
        <end position="50"/>
    </location>
</feature>
<dbReference type="AlphaFoldDB" id="A0A6M1LTP5"/>
<comment type="caution">
    <text evidence="2">The sequence shown here is derived from an EMBL/GenBank/DDBJ whole genome shotgun (WGS) entry which is preliminary data.</text>
</comment>
<keyword evidence="3" id="KW-1185">Reference proteome</keyword>
<name>A0A6M1LTP5_9PROT</name>
<keyword evidence="1" id="KW-0472">Membrane</keyword>
<protein>
    <submittedName>
        <fullName evidence="2">Uncharacterized protein</fullName>
    </submittedName>
</protein>
<gene>
    <name evidence="2" type="ORF">G3576_25275</name>
</gene>
<dbReference type="Proteomes" id="UP000475385">
    <property type="component" value="Unassembled WGS sequence"/>
</dbReference>
<sequence>MRDAEGWPPDLRRMEGDMPFQRRVWRVQRLAWAGMIVVVAAALAGAFGGGGPLAQGRQQEGGATVEWARIQRLGAVAPIRVTLPPGDGALRLSPDFLESWRLREMTPPPLGVQAGPDGYRLLPAGTDQGSIMVLEAEATGWPGPRRLRLRAAGQDFDLPVLVWP</sequence>
<reference evidence="2 3" key="1">
    <citation type="submission" date="2020-02" db="EMBL/GenBank/DDBJ databases">
        <authorList>
            <person name="Kim H.M."/>
            <person name="Jeon C.O."/>
        </authorList>
    </citation>
    <scope>NUCLEOTIDE SEQUENCE [LARGE SCALE GENOMIC DNA]</scope>
    <source>
        <strain evidence="2 3">PeD5</strain>
    </source>
</reference>
<dbReference type="EMBL" id="JAAIKB010000014">
    <property type="protein sequence ID" value="NGM23349.1"/>
    <property type="molecule type" value="Genomic_DNA"/>
</dbReference>
<keyword evidence="1" id="KW-0812">Transmembrane</keyword>
<keyword evidence="1" id="KW-1133">Transmembrane helix</keyword>
<accession>A0A6M1LTP5</accession>
<evidence type="ECO:0000313" key="3">
    <source>
        <dbReference type="Proteomes" id="UP000475385"/>
    </source>
</evidence>
<reference evidence="2 3" key="2">
    <citation type="submission" date="2020-03" db="EMBL/GenBank/DDBJ databases">
        <title>Roseomonas stagni sp. nov., isolated from pond water in Japan.</title>
        <authorList>
            <person name="Furuhata K."/>
            <person name="Miyamoto H."/>
            <person name="Goto K."/>
        </authorList>
    </citation>
    <scope>NUCLEOTIDE SEQUENCE [LARGE SCALE GENOMIC DNA]</scope>
    <source>
        <strain evidence="2 3">PeD5</strain>
    </source>
</reference>
<evidence type="ECO:0000313" key="2">
    <source>
        <dbReference type="EMBL" id="NGM23349.1"/>
    </source>
</evidence>
<proteinExistence type="predicted"/>